<organism evidence="2 3">
    <name type="scientific">Arthrobacter ginkgonis</name>
    <dbReference type="NCBI Taxonomy" id="1630594"/>
    <lineage>
        <taxon>Bacteria</taxon>
        <taxon>Bacillati</taxon>
        <taxon>Actinomycetota</taxon>
        <taxon>Actinomycetes</taxon>
        <taxon>Micrococcales</taxon>
        <taxon>Micrococcaceae</taxon>
        <taxon>Arthrobacter</taxon>
    </lineage>
</organism>
<feature type="compositionally biased region" description="Polar residues" evidence="1">
    <location>
        <begin position="1"/>
        <end position="11"/>
    </location>
</feature>
<evidence type="ECO:0000313" key="3">
    <source>
        <dbReference type="Proteomes" id="UP001500752"/>
    </source>
</evidence>
<accession>A0ABP7BZF5</accession>
<dbReference type="EMBL" id="BAABEO010000008">
    <property type="protein sequence ID" value="GAA3671554.1"/>
    <property type="molecule type" value="Genomic_DNA"/>
</dbReference>
<evidence type="ECO:0000313" key="2">
    <source>
        <dbReference type="EMBL" id="GAA3671554.1"/>
    </source>
</evidence>
<feature type="region of interest" description="Disordered" evidence="1">
    <location>
        <begin position="1"/>
        <end position="23"/>
    </location>
</feature>
<feature type="region of interest" description="Disordered" evidence="1">
    <location>
        <begin position="45"/>
        <end position="64"/>
    </location>
</feature>
<keyword evidence="3" id="KW-1185">Reference proteome</keyword>
<reference evidence="3" key="1">
    <citation type="journal article" date="2019" name="Int. J. Syst. Evol. Microbiol.">
        <title>The Global Catalogue of Microorganisms (GCM) 10K type strain sequencing project: providing services to taxonomists for standard genome sequencing and annotation.</title>
        <authorList>
            <consortium name="The Broad Institute Genomics Platform"/>
            <consortium name="The Broad Institute Genome Sequencing Center for Infectious Disease"/>
            <person name="Wu L."/>
            <person name="Ma J."/>
        </authorList>
    </citation>
    <scope>NUCLEOTIDE SEQUENCE [LARGE SCALE GENOMIC DNA]</scope>
    <source>
        <strain evidence="3">JCM 30742</strain>
    </source>
</reference>
<name>A0ABP7BZF5_9MICC</name>
<evidence type="ECO:0000256" key="1">
    <source>
        <dbReference type="SAM" id="MobiDB-lite"/>
    </source>
</evidence>
<sequence>MPLSRVPQSPRGSGPAGGMRRARDIPAEEVLHACAAARFLTRGRAVDPPGIGTGTGKRGVNMTPATRGYESVTFESEANFLYPPDPMAIRVHCIYGGARAAPWLGVGTGPLSHLRIKEAECV</sequence>
<gene>
    <name evidence="2" type="ORF">GCM10023081_07390</name>
</gene>
<protein>
    <submittedName>
        <fullName evidence="2">Uncharacterized protein</fullName>
    </submittedName>
</protein>
<proteinExistence type="predicted"/>
<dbReference type="Proteomes" id="UP001500752">
    <property type="component" value="Unassembled WGS sequence"/>
</dbReference>
<comment type="caution">
    <text evidence="2">The sequence shown here is derived from an EMBL/GenBank/DDBJ whole genome shotgun (WGS) entry which is preliminary data.</text>
</comment>